<reference evidence="1" key="1">
    <citation type="journal article" date="2015" name="Nature">
        <title>Complex archaea that bridge the gap between prokaryotes and eukaryotes.</title>
        <authorList>
            <person name="Spang A."/>
            <person name="Saw J.H."/>
            <person name="Jorgensen S.L."/>
            <person name="Zaremba-Niedzwiedzka K."/>
            <person name="Martijn J."/>
            <person name="Lind A.E."/>
            <person name="van Eijk R."/>
            <person name="Schleper C."/>
            <person name="Guy L."/>
            <person name="Ettema T.J."/>
        </authorList>
    </citation>
    <scope>NUCLEOTIDE SEQUENCE</scope>
</reference>
<gene>
    <name evidence="1" type="ORF">LCGC14_2654460</name>
</gene>
<organism evidence="1">
    <name type="scientific">marine sediment metagenome</name>
    <dbReference type="NCBI Taxonomy" id="412755"/>
    <lineage>
        <taxon>unclassified sequences</taxon>
        <taxon>metagenomes</taxon>
        <taxon>ecological metagenomes</taxon>
    </lineage>
</organism>
<protein>
    <submittedName>
        <fullName evidence="1">Uncharacterized protein</fullName>
    </submittedName>
</protein>
<comment type="caution">
    <text evidence="1">The sequence shown here is derived from an EMBL/GenBank/DDBJ whole genome shotgun (WGS) entry which is preliminary data.</text>
</comment>
<sequence length="119" mass="13568">MKLSTITEVKYAAPKNVFCVSWPGLPDEDEDKAVTYYDFGTTQAESGIYISEEVVVAVARTAQKSLREVRKSVAKYERDEYGGFIDWQRRHKTQPALQAIGRDLFTGERWGYWPPGSDL</sequence>
<dbReference type="AlphaFoldDB" id="A0A0F9CKU5"/>
<proteinExistence type="predicted"/>
<evidence type="ECO:0000313" key="1">
    <source>
        <dbReference type="EMBL" id="KKK97266.1"/>
    </source>
</evidence>
<dbReference type="EMBL" id="LAZR01046126">
    <property type="protein sequence ID" value="KKK97266.1"/>
    <property type="molecule type" value="Genomic_DNA"/>
</dbReference>
<accession>A0A0F9CKU5</accession>
<name>A0A0F9CKU5_9ZZZZ</name>